<organism evidence="1 2">
    <name type="scientific">Rhododendron molle</name>
    <name type="common">Chinese azalea</name>
    <name type="synonym">Azalea mollis</name>
    <dbReference type="NCBI Taxonomy" id="49168"/>
    <lineage>
        <taxon>Eukaryota</taxon>
        <taxon>Viridiplantae</taxon>
        <taxon>Streptophyta</taxon>
        <taxon>Embryophyta</taxon>
        <taxon>Tracheophyta</taxon>
        <taxon>Spermatophyta</taxon>
        <taxon>Magnoliopsida</taxon>
        <taxon>eudicotyledons</taxon>
        <taxon>Gunneridae</taxon>
        <taxon>Pentapetalae</taxon>
        <taxon>asterids</taxon>
        <taxon>Ericales</taxon>
        <taxon>Ericaceae</taxon>
        <taxon>Ericoideae</taxon>
        <taxon>Rhodoreae</taxon>
        <taxon>Rhododendron</taxon>
    </lineage>
</organism>
<sequence>MIKRIPLEDIYSCGCECLIFFIWPRNKSKTIKHGWILLARQEVTIKDGWVEKRAKKVKEISKMELVVARFGALDHLKDNDSGLVTTLGP</sequence>
<keyword evidence="2" id="KW-1185">Reference proteome</keyword>
<comment type="caution">
    <text evidence="1">The sequence shown here is derived from an EMBL/GenBank/DDBJ whole genome shotgun (WGS) entry which is preliminary data.</text>
</comment>
<evidence type="ECO:0000313" key="1">
    <source>
        <dbReference type="EMBL" id="KAI8547384.1"/>
    </source>
</evidence>
<proteinExistence type="predicted"/>
<evidence type="ECO:0000313" key="2">
    <source>
        <dbReference type="Proteomes" id="UP001062846"/>
    </source>
</evidence>
<reference evidence="1" key="1">
    <citation type="submission" date="2022-02" db="EMBL/GenBank/DDBJ databases">
        <title>Plant Genome Project.</title>
        <authorList>
            <person name="Zhang R.-G."/>
        </authorList>
    </citation>
    <scope>NUCLEOTIDE SEQUENCE</scope>
    <source>
        <strain evidence="1">AT1</strain>
    </source>
</reference>
<dbReference type="Proteomes" id="UP001062846">
    <property type="component" value="Chromosome 7"/>
</dbReference>
<protein>
    <submittedName>
        <fullName evidence="1">Uncharacterized protein</fullName>
    </submittedName>
</protein>
<gene>
    <name evidence="1" type="ORF">RHMOL_Rhmol07G0191200</name>
</gene>
<name>A0ACC0N3D4_RHOML</name>
<dbReference type="EMBL" id="CM046394">
    <property type="protein sequence ID" value="KAI8547384.1"/>
    <property type="molecule type" value="Genomic_DNA"/>
</dbReference>
<accession>A0ACC0N3D4</accession>